<dbReference type="RefSeq" id="WP_042978650.1">
    <property type="nucleotide sequence ID" value="NZ_JMQC01000006.1"/>
</dbReference>
<dbReference type="AlphaFoldDB" id="A0A090Z6U4"/>
<dbReference type="PATRIC" id="fig|1405.8.peg.49"/>
<accession>A0A090Z6U4</accession>
<evidence type="ECO:0000313" key="4">
    <source>
        <dbReference type="Proteomes" id="UP000029389"/>
    </source>
</evidence>
<evidence type="ECO:0000313" key="3">
    <source>
        <dbReference type="EMBL" id="RFT61968.1"/>
    </source>
</evidence>
<evidence type="ECO:0000313" key="2">
    <source>
        <dbReference type="EMBL" id="KFN05930.1"/>
    </source>
</evidence>
<dbReference type="EMBL" id="QVOD01000083">
    <property type="protein sequence ID" value="RFT61968.1"/>
    <property type="molecule type" value="Genomic_DNA"/>
</dbReference>
<organism evidence="2 4">
    <name type="scientific">Bacillus clarus</name>
    <dbReference type="NCBI Taxonomy" id="2338372"/>
    <lineage>
        <taxon>Bacteria</taxon>
        <taxon>Bacillati</taxon>
        <taxon>Bacillota</taxon>
        <taxon>Bacilli</taxon>
        <taxon>Bacillales</taxon>
        <taxon>Bacillaceae</taxon>
        <taxon>Bacillus</taxon>
        <taxon>Bacillus cereus group</taxon>
    </lineage>
</organism>
<comment type="caution">
    <text evidence="2">The sequence shown here is derived from an EMBL/GenBank/DDBJ whole genome shotgun (WGS) entry which is preliminary data.</text>
</comment>
<feature type="compositionally biased region" description="Basic and acidic residues" evidence="1">
    <location>
        <begin position="1"/>
        <end position="15"/>
    </location>
</feature>
<name>A0A090Z6U4_9BACI</name>
<dbReference type="Proteomes" id="UP000029389">
    <property type="component" value="Unassembled WGS sequence"/>
</dbReference>
<feature type="region of interest" description="Disordered" evidence="1">
    <location>
        <begin position="1"/>
        <end position="22"/>
    </location>
</feature>
<dbReference type="Proteomes" id="UP000264294">
    <property type="component" value="Unassembled WGS sequence"/>
</dbReference>
<dbReference type="InterPro" id="IPR024307">
    <property type="entry name" value="YmaF"/>
</dbReference>
<evidence type="ECO:0000313" key="5">
    <source>
        <dbReference type="Proteomes" id="UP000264294"/>
    </source>
</evidence>
<gene>
    <name evidence="3" type="ORF">D0U04_29340</name>
    <name evidence="2" type="ORF">DJ93_6073</name>
</gene>
<sequence>MSKHPSDKDIPKSKEQNNTNTVEECEIQTHVHEFTASTKLAEECDDRHNHRFAGVTSEVIPMGNSHVHTIFVNTDFFNHHHEVAITTGPAIPVGNGKHIHFINGTTTLDDDHVHELEFTTLIDRPLL</sequence>
<proteinExistence type="predicted"/>
<keyword evidence="5" id="KW-1185">Reference proteome</keyword>
<protein>
    <submittedName>
        <fullName evidence="2">YmaF family protein</fullName>
    </submittedName>
</protein>
<dbReference type="Pfam" id="PF12788">
    <property type="entry name" value="YmaF"/>
    <property type="match status" value="1"/>
</dbReference>
<reference evidence="3 5" key="2">
    <citation type="submission" date="2018-08" db="EMBL/GenBank/DDBJ databases">
        <title>Bacillus clarus sp. nov. strain PS00077A.</title>
        <authorList>
            <person name="Mendez Acevedo M."/>
            <person name="Carroll L."/>
            <person name="Mukherjee M."/>
            <person name="Wiedmann M."/>
            <person name="Kovac J."/>
        </authorList>
    </citation>
    <scope>NUCLEOTIDE SEQUENCE [LARGE SCALE GENOMIC DNA]</scope>
    <source>
        <strain evidence="3 5">PS00077A</strain>
    </source>
</reference>
<dbReference type="EMBL" id="JMQC01000006">
    <property type="protein sequence ID" value="KFN05930.1"/>
    <property type="molecule type" value="Genomic_DNA"/>
</dbReference>
<evidence type="ECO:0000256" key="1">
    <source>
        <dbReference type="SAM" id="MobiDB-lite"/>
    </source>
</evidence>
<reference evidence="2 4" key="1">
    <citation type="submission" date="2014-04" db="EMBL/GenBank/DDBJ databases">
        <authorList>
            <person name="Bishop-Lilly K.A."/>
            <person name="Broomall S.M."/>
            <person name="Chain P.S."/>
            <person name="Chertkov O."/>
            <person name="Coyne S.R."/>
            <person name="Daligault H.E."/>
            <person name="Davenport K.W."/>
            <person name="Erkkila T."/>
            <person name="Frey K.G."/>
            <person name="Gibbons H.S."/>
            <person name="Gu W."/>
            <person name="Jaissle J."/>
            <person name="Johnson S.L."/>
            <person name="Koroleva G.I."/>
            <person name="Ladner J.T."/>
            <person name="Lo C.-C."/>
            <person name="Minogue T.D."/>
            <person name="Munk C."/>
            <person name="Palacios G.F."/>
            <person name="Redden C.L."/>
            <person name="Rosenzweig C.N."/>
            <person name="Scholz M.B."/>
            <person name="Teshima H."/>
            <person name="Xu Y."/>
        </authorList>
    </citation>
    <scope>NUCLEOTIDE SEQUENCE [LARGE SCALE GENOMIC DNA]</scope>
    <source>
        <strain evidence="2 4">BHP</strain>
    </source>
</reference>